<dbReference type="GO" id="GO:0005988">
    <property type="term" value="P:lactose metabolic process"/>
    <property type="evidence" value="ECO:0007669"/>
    <property type="project" value="UniProtKB-KW"/>
</dbReference>
<dbReference type="Proteomes" id="UP000051015">
    <property type="component" value="Unassembled WGS sequence"/>
</dbReference>
<dbReference type="GO" id="GO:0016861">
    <property type="term" value="F:intramolecular oxidoreductase activity, interconverting aldoses and ketoses"/>
    <property type="evidence" value="ECO:0007669"/>
    <property type="project" value="UniProtKB-ARBA"/>
</dbReference>
<gene>
    <name evidence="4" type="ORF">FC19_GL002026</name>
</gene>
<dbReference type="AlphaFoldDB" id="A0A0R2CW18"/>
<dbReference type="Gene3D" id="3.40.1400.10">
    <property type="entry name" value="Sugar-phosphate isomerase, RpiB/LacA/LacB"/>
    <property type="match status" value="1"/>
</dbReference>
<dbReference type="PATRIC" id="fig|1423725.3.peg.2078"/>
<evidence type="ECO:0000313" key="4">
    <source>
        <dbReference type="EMBL" id="KRM95410.1"/>
    </source>
</evidence>
<keyword evidence="2" id="KW-0423">Lactose metabolism</keyword>
<evidence type="ECO:0000313" key="5">
    <source>
        <dbReference type="Proteomes" id="UP000051015"/>
    </source>
</evidence>
<keyword evidence="5" id="KW-1185">Reference proteome</keyword>
<dbReference type="EMBL" id="AYZD01000027">
    <property type="protein sequence ID" value="KRM95410.1"/>
    <property type="molecule type" value="Genomic_DNA"/>
</dbReference>
<dbReference type="InterPro" id="IPR003500">
    <property type="entry name" value="RpiB_LacA_LacB"/>
</dbReference>
<dbReference type="STRING" id="1423725.FC19_GL002026"/>
<evidence type="ECO:0008006" key="6">
    <source>
        <dbReference type="Google" id="ProtNLM"/>
    </source>
</evidence>
<accession>A0A0R2CW18</accession>
<dbReference type="RefSeq" id="WP_057876668.1">
    <property type="nucleotide sequence ID" value="NZ_AYZD01000027.1"/>
</dbReference>
<sequence>MKIGFAVASTLSNKHDVLLKIIKHVSKKYGHTVIDLNVKENKLDYIDIAILGGTALNNGKIDYFLTGCSSGLGIQLACNAIPNVICGYGTSTIEANLFARINKGNAFSYPFALNWGWASEEKYESILESLFKGFTQLPYPESETSRKLLATNKFKQLKSISQLSFEEFKKAYKYE</sequence>
<protein>
    <recommendedName>
        <fullName evidence="6">Ribose-5-phosphate isomerase C-terminal domain-containing protein</fullName>
    </recommendedName>
</protein>
<comment type="caution">
    <text evidence="4">The sequence shown here is derived from an EMBL/GenBank/DDBJ whole genome shotgun (WGS) entry which is preliminary data.</text>
</comment>
<dbReference type="InterPro" id="IPR036569">
    <property type="entry name" value="RpiB_LacA_LacB_sf"/>
</dbReference>
<proteinExistence type="inferred from homology"/>
<evidence type="ECO:0000256" key="1">
    <source>
        <dbReference type="ARBA" id="ARBA00008754"/>
    </source>
</evidence>
<dbReference type="Pfam" id="PF02502">
    <property type="entry name" value="LacAB_rpiB"/>
    <property type="match status" value="1"/>
</dbReference>
<organism evidence="4 5">
    <name type="scientific">Liquorilactobacillus aquaticus DSM 21051</name>
    <dbReference type="NCBI Taxonomy" id="1423725"/>
    <lineage>
        <taxon>Bacteria</taxon>
        <taxon>Bacillati</taxon>
        <taxon>Bacillota</taxon>
        <taxon>Bacilli</taxon>
        <taxon>Lactobacillales</taxon>
        <taxon>Lactobacillaceae</taxon>
        <taxon>Liquorilactobacillus</taxon>
    </lineage>
</organism>
<keyword evidence="3" id="KW-0413">Isomerase</keyword>
<evidence type="ECO:0000256" key="2">
    <source>
        <dbReference type="ARBA" id="ARBA00022736"/>
    </source>
</evidence>
<evidence type="ECO:0000256" key="3">
    <source>
        <dbReference type="ARBA" id="ARBA00023235"/>
    </source>
</evidence>
<reference evidence="4 5" key="1">
    <citation type="journal article" date="2015" name="Genome Announc.">
        <title>Expanding the biotechnology potential of lactobacilli through comparative genomics of 213 strains and associated genera.</title>
        <authorList>
            <person name="Sun Z."/>
            <person name="Harris H.M."/>
            <person name="McCann A."/>
            <person name="Guo C."/>
            <person name="Argimon S."/>
            <person name="Zhang W."/>
            <person name="Yang X."/>
            <person name="Jeffery I.B."/>
            <person name="Cooney J.C."/>
            <person name="Kagawa T.F."/>
            <person name="Liu W."/>
            <person name="Song Y."/>
            <person name="Salvetti E."/>
            <person name="Wrobel A."/>
            <person name="Rasinkangas P."/>
            <person name="Parkhill J."/>
            <person name="Rea M.C."/>
            <person name="O'Sullivan O."/>
            <person name="Ritari J."/>
            <person name="Douillard F.P."/>
            <person name="Paul Ross R."/>
            <person name="Yang R."/>
            <person name="Briner A.E."/>
            <person name="Felis G.E."/>
            <person name="de Vos W.M."/>
            <person name="Barrangou R."/>
            <person name="Klaenhammer T.R."/>
            <person name="Caufield P.W."/>
            <person name="Cui Y."/>
            <person name="Zhang H."/>
            <person name="O'Toole P.W."/>
        </authorList>
    </citation>
    <scope>NUCLEOTIDE SEQUENCE [LARGE SCALE GENOMIC DNA]</scope>
    <source>
        <strain evidence="4 5">DSM 21051</strain>
    </source>
</reference>
<comment type="similarity">
    <text evidence="1">Belongs to the LacAB/RpiB family.</text>
</comment>
<dbReference type="SUPFAM" id="SSF89623">
    <property type="entry name" value="Ribose/Galactose isomerase RpiB/AlsB"/>
    <property type="match status" value="1"/>
</dbReference>
<name>A0A0R2CW18_9LACO</name>